<dbReference type="CDD" id="cd15849">
    <property type="entry name" value="SNARE_Sso1"/>
    <property type="match status" value="1"/>
</dbReference>
<evidence type="ECO:0000256" key="1">
    <source>
        <dbReference type="ARBA" id="ARBA00004211"/>
    </source>
</evidence>
<evidence type="ECO:0000256" key="2">
    <source>
        <dbReference type="ARBA" id="ARBA00009063"/>
    </source>
</evidence>
<feature type="compositionally biased region" description="Basic and acidic residues" evidence="7">
    <location>
        <begin position="75"/>
        <end position="87"/>
    </location>
</feature>
<dbReference type="Pfam" id="PF00804">
    <property type="entry name" value="Syntaxin"/>
    <property type="match status" value="1"/>
</dbReference>
<organism evidence="10 11">
    <name type="scientific">Circinella minor</name>
    <dbReference type="NCBI Taxonomy" id="1195481"/>
    <lineage>
        <taxon>Eukaryota</taxon>
        <taxon>Fungi</taxon>
        <taxon>Fungi incertae sedis</taxon>
        <taxon>Mucoromycota</taxon>
        <taxon>Mucoromycotina</taxon>
        <taxon>Mucoromycetes</taxon>
        <taxon>Mucorales</taxon>
        <taxon>Lichtheimiaceae</taxon>
        <taxon>Circinella</taxon>
    </lineage>
</organism>
<evidence type="ECO:0000313" key="10">
    <source>
        <dbReference type="EMBL" id="KAG2216951.1"/>
    </source>
</evidence>
<keyword evidence="4 8" id="KW-1133">Transmembrane helix</keyword>
<feature type="compositionally biased region" description="Polar residues" evidence="7">
    <location>
        <begin position="55"/>
        <end position="64"/>
    </location>
</feature>
<name>A0A8H7VBD2_9FUNG</name>
<comment type="caution">
    <text evidence="10">The sequence shown here is derived from an EMBL/GenBank/DDBJ whole genome shotgun (WGS) entry which is preliminary data.</text>
</comment>
<evidence type="ECO:0000256" key="7">
    <source>
        <dbReference type="SAM" id="MobiDB-lite"/>
    </source>
</evidence>
<dbReference type="PANTHER" id="PTHR19957">
    <property type="entry name" value="SYNTAXIN"/>
    <property type="match status" value="1"/>
</dbReference>
<dbReference type="GO" id="GO:0006887">
    <property type="term" value="P:exocytosis"/>
    <property type="evidence" value="ECO:0007669"/>
    <property type="project" value="TreeGrafter"/>
</dbReference>
<dbReference type="GO" id="GO:0005886">
    <property type="term" value="C:plasma membrane"/>
    <property type="evidence" value="ECO:0007669"/>
    <property type="project" value="TreeGrafter"/>
</dbReference>
<comment type="subcellular location">
    <subcellularLocation>
        <location evidence="1">Membrane</location>
        <topology evidence="1">Single-pass type IV membrane protein</topology>
    </subcellularLocation>
</comment>
<dbReference type="GO" id="GO:0005484">
    <property type="term" value="F:SNAP receptor activity"/>
    <property type="evidence" value="ECO:0007669"/>
    <property type="project" value="TreeGrafter"/>
</dbReference>
<gene>
    <name evidence="10" type="ORF">INT45_001422</name>
</gene>
<dbReference type="Proteomes" id="UP000646827">
    <property type="component" value="Unassembled WGS sequence"/>
</dbReference>
<evidence type="ECO:0000256" key="8">
    <source>
        <dbReference type="SAM" id="Phobius"/>
    </source>
</evidence>
<keyword evidence="6 8" id="KW-0472">Membrane</keyword>
<accession>A0A8H7VBD2</accession>
<dbReference type="SUPFAM" id="SSF47661">
    <property type="entry name" value="t-snare proteins"/>
    <property type="match status" value="1"/>
</dbReference>
<dbReference type="AlphaFoldDB" id="A0A8H7VBD2"/>
<dbReference type="GO" id="GO:0000149">
    <property type="term" value="F:SNARE binding"/>
    <property type="evidence" value="ECO:0007669"/>
    <property type="project" value="TreeGrafter"/>
</dbReference>
<evidence type="ECO:0000256" key="3">
    <source>
        <dbReference type="ARBA" id="ARBA00022692"/>
    </source>
</evidence>
<dbReference type="SMART" id="SM00503">
    <property type="entry name" value="SynN"/>
    <property type="match status" value="1"/>
</dbReference>
<evidence type="ECO:0000256" key="6">
    <source>
        <dbReference type="ARBA" id="ARBA00023136"/>
    </source>
</evidence>
<keyword evidence="5" id="KW-0175">Coiled coil</keyword>
<proteinExistence type="inferred from homology"/>
<dbReference type="FunFam" id="1.20.58.70:FF:000008">
    <property type="entry name" value="Syntaxin family protein"/>
    <property type="match status" value="1"/>
</dbReference>
<dbReference type="InterPro" id="IPR006011">
    <property type="entry name" value="Syntaxin_N"/>
</dbReference>
<keyword evidence="3 8" id="KW-0812">Transmembrane</keyword>
<feature type="transmembrane region" description="Helical" evidence="8">
    <location>
        <begin position="349"/>
        <end position="371"/>
    </location>
</feature>
<dbReference type="GO" id="GO:0048278">
    <property type="term" value="P:vesicle docking"/>
    <property type="evidence" value="ECO:0007669"/>
    <property type="project" value="TreeGrafter"/>
</dbReference>
<dbReference type="GO" id="GO:0012505">
    <property type="term" value="C:endomembrane system"/>
    <property type="evidence" value="ECO:0007669"/>
    <property type="project" value="TreeGrafter"/>
</dbReference>
<evidence type="ECO:0000256" key="5">
    <source>
        <dbReference type="ARBA" id="ARBA00023054"/>
    </source>
</evidence>
<dbReference type="GO" id="GO:0006886">
    <property type="term" value="P:intracellular protein transport"/>
    <property type="evidence" value="ECO:0007669"/>
    <property type="project" value="TreeGrafter"/>
</dbReference>
<dbReference type="OrthoDB" id="10255013at2759"/>
<feature type="compositionally biased region" description="Polar residues" evidence="7">
    <location>
        <begin position="35"/>
        <end position="48"/>
    </location>
</feature>
<reference evidence="10 11" key="1">
    <citation type="submission" date="2020-12" db="EMBL/GenBank/DDBJ databases">
        <title>Metabolic potential, ecology and presence of endohyphal bacteria is reflected in genomic diversity of Mucoromycotina.</title>
        <authorList>
            <person name="Muszewska A."/>
            <person name="Okrasinska A."/>
            <person name="Steczkiewicz K."/>
            <person name="Drgas O."/>
            <person name="Orlowska M."/>
            <person name="Perlinska-Lenart U."/>
            <person name="Aleksandrzak-Piekarczyk T."/>
            <person name="Szatraj K."/>
            <person name="Zielenkiewicz U."/>
            <person name="Pilsyk S."/>
            <person name="Malc E."/>
            <person name="Mieczkowski P."/>
            <person name="Kruszewska J.S."/>
            <person name="Biernat P."/>
            <person name="Pawlowska J."/>
        </authorList>
    </citation>
    <scope>NUCLEOTIDE SEQUENCE [LARGE SCALE GENOMIC DNA]</scope>
    <source>
        <strain evidence="10 11">CBS 142.35</strain>
    </source>
</reference>
<evidence type="ECO:0000313" key="11">
    <source>
        <dbReference type="Proteomes" id="UP000646827"/>
    </source>
</evidence>
<protein>
    <recommendedName>
        <fullName evidence="9">t-SNARE coiled-coil homology domain-containing protein</fullName>
    </recommendedName>
</protein>
<keyword evidence="11" id="KW-1185">Reference proteome</keyword>
<evidence type="ECO:0000256" key="4">
    <source>
        <dbReference type="ARBA" id="ARBA00022989"/>
    </source>
</evidence>
<comment type="similarity">
    <text evidence="2">Belongs to the syntaxin family.</text>
</comment>
<dbReference type="InterPro" id="IPR010989">
    <property type="entry name" value="SNARE"/>
</dbReference>
<dbReference type="EMBL" id="JAEPRB010000342">
    <property type="protein sequence ID" value="KAG2216951.1"/>
    <property type="molecule type" value="Genomic_DNA"/>
</dbReference>
<sequence length="381" mass="43789">MSYSFSRDRTAELRGDNDGGRRDSQEFGPRRTPTGYRSAQQPPVTTANTPPPRSYRQQQNTSTVAPFDNDDDDYKEFSPARDDYDNRNHEAIEMQPTQNQRTRPPPNIQNMDGFFQEVDSLKNDISTVSDNVDRIERLHTSALVSFNEQQSRQISKDLAQIKRQTQAQNIELKDRIKALEASNARLPRDSSDAQIRSSQSTALRKRFLETIQRYQDVERTYEQKYRQRVERQIRIVKPDATQDEVDQFIDSDDSTQVFAQSLMHATRTNQARAVLSEVQTRHVDIKRIEKTIMELHQLFLDMSMLVEQQGEVLTSAEQNADQTVGHMKEGNSMISKAILSAKATRHKKWCCLFLTIGICVMIAILVWWFGFNHPGVGDGSN</sequence>
<feature type="domain" description="T-SNARE coiled-coil homology" evidence="9">
    <location>
        <begin position="275"/>
        <end position="337"/>
    </location>
</feature>
<dbReference type="PROSITE" id="PS50192">
    <property type="entry name" value="T_SNARE"/>
    <property type="match status" value="1"/>
</dbReference>
<dbReference type="GO" id="GO:0031201">
    <property type="term" value="C:SNARE complex"/>
    <property type="evidence" value="ECO:0007669"/>
    <property type="project" value="TreeGrafter"/>
</dbReference>
<feature type="compositionally biased region" description="Basic and acidic residues" evidence="7">
    <location>
        <begin position="1"/>
        <end position="29"/>
    </location>
</feature>
<dbReference type="Gene3D" id="1.20.58.70">
    <property type="match status" value="1"/>
</dbReference>
<dbReference type="InterPro" id="IPR000727">
    <property type="entry name" value="T_SNARE_dom"/>
</dbReference>
<dbReference type="InterPro" id="IPR045242">
    <property type="entry name" value="Syntaxin"/>
</dbReference>
<dbReference type="SMART" id="SM00397">
    <property type="entry name" value="t_SNARE"/>
    <property type="match status" value="1"/>
</dbReference>
<dbReference type="PANTHER" id="PTHR19957:SF307">
    <property type="entry name" value="PROTEIN SSO1-RELATED"/>
    <property type="match status" value="1"/>
</dbReference>
<evidence type="ECO:0000259" key="9">
    <source>
        <dbReference type="PROSITE" id="PS50192"/>
    </source>
</evidence>
<feature type="region of interest" description="Disordered" evidence="7">
    <location>
        <begin position="1"/>
        <end position="87"/>
    </location>
</feature>
<dbReference type="GO" id="GO:0006906">
    <property type="term" value="P:vesicle fusion"/>
    <property type="evidence" value="ECO:0007669"/>
    <property type="project" value="TreeGrafter"/>
</dbReference>